<keyword evidence="1" id="KW-0539">Nucleus</keyword>
<evidence type="ECO:0000313" key="2">
    <source>
        <dbReference type="EMBL" id="KAF4757828.1"/>
    </source>
</evidence>
<accession>A0A7J6ULD3</accession>
<evidence type="ECO:0000313" key="3">
    <source>
        <dbReference type="Proteomes" id="UP000553632"/>
    </source>
</evidence>
<comment type="similarity">
    <text evidence="1">Belongs to the TFB2 family.</text>
</comment>
<keyword evidence="3" id="KW-1185">Reference proteome</keyword>
<dbReference type="GO" id="GO:0003690">
    <property type="term" value="F:double-stranded DNA binding"/>
    <property type="evidence" value="ECO:0007669"/>
    <property type="project" value="TreeGrafter"/>
</dbReference>
<feature type="non-terminal residue" evidence="2">
    <location>
        <position position="297"/>
    </location>
</feature>
<dbReference type="InterPro" id="IPR004598">
    <property type="entry name" value="TFIIH_p52/Tfb2"/>
</dbReference>
<keyword evidence="1" id="KW-0804">Transcription</keyword>
<comment type="subcellular location">
    <subcellularLocation>
        <location evidence="1">Nucleus</location>
    </subcellularLocation>
</comment>
<dbReference type="GO" id="GO:0001671">
    <property type="term" value="F:ATPase activator activity"/>
    <property type="evidence" value="ECO:0007669"/>
    <property type="project" value="InterPro"/>
</dbReference>
<proteinExistence type="inferred from homology"/>
<dbReference type="GO" id="GO:0005675">
    <property type="term" value="C:transcription factor TFIIH holo complex"/>
    <property type="evidence" value="ECO:0007669"/>
    <property type="project" value="TreeGrafter"/>
</dbReference>
<keyword evidence="1" id="KW-0227">DNA damage</keyword>
<name>A0A7J6ULD3_PEROL</name>
<keyword evidence="1" id="KW-0805">Transcription regulation</keyword>
<evidence type="ECO:0000256" key="1">
    <source>
        <dbReference type="RuleBase" id="RU364024"/>
    </source>
</evidence>
<dbReference type="AlphaFoldDB" id="A0A7J6ULD3"/>
<dbReference type="GO" id="GO:0006289">
    <property type="term" value="P:nucleotide-excision repair"/>
    <property type="evidence" value="ECO:0007669"/>
    <property type="project" value="InterPro"/>
</dbReference>
<dbReference type="PANTHER" id="PTHR13152:SF0">
    <property type="entry name" value="GENERAL TRANSCRIPTION FACTOR IIH SUBUNIT 4"/>
    <property type="match status" value="1"/>
</dbReference>
<keyword evidence="1" id="KW-0234">DNA repair</keyword>
<sequence length="297" mass="32901">APVVPGSNSHQLGSLFEELYKDPAVVAYVYARLNGIGKVFINRLILVHRPIQQGVIRHWISSLHDPDHSKYRAALSQLTKLHILLMDPKGQHLRMSSNFRQRLHEVILKNTSEDQLSPSWEVLEEPKLDEAKVVGNDAAGLTNGVHPDAVINRLDEYAALRWEYVLEAMVDGMTAAVGDASLRPEGARHGLSGIVGMSSSSTSTGQLFQFVLASRTSQYWELVRRAFDMIERQHGIHSLLAPIRLVVALTRSIKHEPERLLPGTLVRVNPLCNPHNLPLFRVATVDTGMATPGATEA</sequence>
<protein>
    <recommendedName>
        <fullName evidence="1">General transcription factor IIH subunit 4</fullName>
    </recommendedName>
</protein>
<organism evidence="2 3">
    <name type="scientific">Perkinsus olseni</name>
    <name type="common">Perkinsus atlanticus</name>
    <dbReference type="NCBI Taxonomy" id="32597"/>
    <lineage>
        <taxon>Eukaryota</taxon>
        <taxon>Sar</taxon>
        <taxon>Alveolata</taxon>
        <taxon>Perkinsozoa</taxon>
        <taxon>Perkinsea</taxon>
        <taxon>Perkinsida</taxon>
        <taxon>Perkinsidae</taxon>
        <taxon>Perkinsus</taxon>
    </lineage>
</organism>
<comment type="caution">
    <text evidence="2">The sequence shown here is derived from an EMBL/GenBank/DDBJ whole genome shotgun (WGS) entry which is preliminary data.</text>
</comment>
<comment type="function">
    <text evidence="1">Component of the general transcription and DNA repair factor IIH (TFIIH) core complex which is involved in general and transcription-coupled nucleotide excision repair (NER) of damaged DNA.</text>
</comment>
<feature type="non-terminal residue" evidence="2">
    <location>
        <position position="1"/>
    </location>
</feature>
<dbReference type="PANTHER" id="PTHR13152">
    <property type="entry name" value="TFIIH, POLYPEPTIDE 4"/>
    <property type="match status" value="1"/>
</dbReference>
<dbReference type="EMBL" id="JABANO010002181">
    <property type="protein sequence ID" value="KAF4757828.1"/>
    <property type="molecule type" value="Genomic_DNA"/>
</dbReference>
<gene>
    <name evidence="2" type="primary">GTF2H4_2</name>
    <name evidence="2" type="ORF">FOZ63_010581</name>
</gene>
<dbReference type="GO" id="GO:0000439">
    <property type="term" value="C:transcription factor TFIIH core complex"/>
    <property type="evidence" value="ECO:0007669"/>
    <property type="project" value="InterPro"/>
</dbReference>
<dbReference type="Proteomes" id="UP000553632">
    <property type="component" value="Unassembled WGS sequence"/>
</dbReference>
<dbReference type="Pfam" id="PF03849">
    <property type="entry name" value="Tfb2"/>
    <property type="match status" value="1"/>
</dbReference>
<reference evidence="2 3" key="1">
    <citation type="submission" date="2020-04" db="EMBL/GenBank/DDBJ databases">
        <title>Perkinsus olseni comparative genomics.</title>
        <authorList>
            <person name="Bogema D.R."/>
        </authorList>
    </citation>
    <scope>NUCLEOTIDE SEQUENCE [LARGE SCALE GENOMIC DNA]</scope>
    <source>
        <strain evidence="2 3">ATCC PRA-207</strain>
    </source>
</reference>